<dbReference type="GO" id="GO:0009834">
    <property type="term" value="P:plant-type secondary cell wall biogenesis"/>
    <property type="evidence" value="ECO:0000318"/>
    <property type="project" value="GO_Central"/>
</dbReference>
<dbReference type="Gene3D" id="3.90.550.10">
    <property type="entry name" value="Spore Coat Polysaccharide Biosynthesis Protein SpsA, Chain A"/>
    <property type="match status" value="1"/>
</dbReference>
<keyword evidence="14" id="KW-1185">Reference proteome</keyword>
<dbReference type="GO" id="GO:0042285">
    <property type="term" value="F:xylosyltransferase activity"/>
    <property type="evidence" value="ECO:0000318"/>
    <property type="project" value="GO_Central"/>
</dbReference>
<dbReference type="PANTHER" id="PTHR10896:SF65">
    <property type="entry name" value="GALACTOSYLGALACTOSYLXYLOSYLPROTEIN 3-BETA-GLUCURONOSYLTRANSFERASE 3"/>
    <property type="match status" value="1"/>
</dbReference>
<dbReference type="EMBL" id="DF237528">
    <property type="protein sequence ID" value="GAQ89935.1"/>
    <property type="molecule type" value="Genomic_DNA"/>
</dbReference>
<keyword evidence="5 12" id="KW-0735">Signal-anchor</keyword>
<dbReference type="SUPFAM" id="SSF53448">
    <property type="entry name" value="Nucleotide-diphospho-sugar transferases"/>
    <property type="match status" value="1"/>
</dbReference>
<feature type="active site" description="Proton donor/acceptor" evidence="9">
    <location>
        <position position="292"/>
    </location>
</feature>
<dbReference type="GO" id="GO:0000139">
    <property type="term" value="C:Golgi membrane"/>
    <property type="evidence" value="ECO:0000318"/>
    <property type="project" value="GO_Central"/>
</dbReference>
<evidence type="ECO:0000313" key="13">
    <source>
        <dbReference type="EMBL" id="GAQ89935.1"/>
    </source>
</evidence>
<organism evidence="13 14">
    <name type="scientific">Klebsormidium nitens</name>
    <name type="common">Green alga</name>
    <name type="synonym">Ulothrix nitens</name>
    <dbReference type="NCBI Taxonomy" id="105231"/>
    <lineage>
        <taxon>Eukaryota</taxon>
        <taxon>Viridiplantae</taxon>
        <taxon>Streptophyta</taxon>
        <taxon>Klebsormidiophyceae</taxon>
        <taxon>Klebsormidiales</taxon>
        <taxon>Klebsormidiaceae</taxon>
        <taxon>Klebsormidium</taxon>
    </lineage>
</organism>
<keyword evidence="6" id="KW-1133">Transmembrane helix</keyword>
<dbReference type="InterPro" id="IPR005027">
    <property type="entry name" value="Glyco_trans_43"/>
</dbReference>
<dbReference type="STRING" id="105231.A0A1Y1IGG2"/>
<evidence type="ECO:0000256" key="3">
    <source>
        <dbReference type="ARBA" id="ARBA00022679"/>
    </source>
</evidence>
<accession>A0A1Y1IGG2</accession>
<dbReference type="Proteomes" id="UP000054558">
    <property type="component" value="Unassembled WGS sequence"/>
</dbReference>
<keyword evidence="10" id="KW-0464">Manganese</keyword>
<evidence type="ECO:0000256" key="2">
    <source>
        <dbReference type="ARBA" id="ARBA00007706"/>
    </source>
</evidence>
<evidence type="ECO:0000256" key="1">
    <source>
        <dbReference type="ARBA" id="ARBA00004606"/>
    </source>
</evidence>
<evidence type="ECO:0000256" key="12">
    <source>
        <dbReference type="RuleBase" id="RU363127"/>
    </source>
</evidence>
<evidence type="ECO:0000256" key="8">
    <source>
        <dbReference type="ARBA" id="ARBA00023180"/>
    </source>
</evidence>
<dbReference type="GO" id="GO:0046872">
    <property type="term" value="F:metal ion binding"/>
    <property type="evidence" value="ECO:0007669"/>
    <property type="project" value="UniProtKB-KW"/>
</dbReference>
<dbReference type="OrthoDB" id="675023at2759"/>
<evidence type="ECO:0000256" key="5">
    <source>
        <dbReference type="ARBA" id="ARBA00022968"/>
    </source>
</evidence>
<comment type="similarity">
    <text evidence="2 12">Belongs to the glycosyltransferase 43 family.</text>
</comment>
<evidence type="ECO:0000256" key="11">
    <source>
        <dbReference type="PIRSR" id="PIRSR605027-4"/>
    </source>
</evidence>
<dbReference type="Pfam" id="PF03360">
    <property type="entry name" value="Glyco_transf_43"/>
    <property type="match status" value="1"/>
</dbReference>
<dbReference type="OMA" id="FPSCTRQ"/>
<keyword evidence="10" id="KW-0479">Metal-binding</keyword>
<sequence length="356" mass="40043">MPPGGGKPMAKHAPIIGSLLNNRRPLLLGFCFLLGFLLGVFDTRRFEASFPDAVSHSFPGQALEDEQRGLVGAGASRILVQQQLPAQPRLEAPVQLLIVTPTYNRPFQAMYLTRLAHTLRLVRPPVLWIVVETGWQSEESVALLMRTGLMYRHLVVQQFSPQHKDRGVHQRNHALDHIQQHALQGIVYFADDDNNYSVELFEEIRKVKRFGVLPVAMLVEGAEKTTIEGPVCAGGRVIGWHTSEESAAQRRFHSDLCGFAFNSSLMWEPGGEGRRRNAPVRFRDNIKEGFQETTFIEQLVGSEAEMEGLADDCREVLVWHLRAEAARDSVYPTSWMLRASMNITTPARTPESIREP</sequence>
<comment type="function">
    <text evidence="12">Involved in the synthesis of glucuronoxylan hemicellulose in secondary cell walls.</text>
</comment>
<name>A0A1Y1IGG2_KLENI</name>
<comment type="cofactor">
    <cofactor evidence="10">
        <name>Mn(2+)</name>
        <dbReference type="ChEBI" id="CHEBI:29035"/>
    </cofactor>
</comment>
<comment type="subcellular location">
    <subcellularLocation>
        <location evidence="12">Golgi apparatus membrane</location>
        <topology evidence="12">Single-pass type II membrane protein</topology>
    </subcellularLocation>
    <subcellularLocation>
        <location evidence="1">Membrane</location>
        <topology evidence="1">Single-pass type II membrane protein</topology>
    </subcellularLocation>
</comment>
<proteinExistence type="inferred from homology"/>
<dbReference type="AlphaFoldDB" id="A0A1Y1IGG2"/>
<reference evidence="13 14" key="1">
    <citation type="journal article" date="2014" name="Nat. Commun.">
        <title>Klebsormidium flaccidum genome reveals primary factors for plant terrestrial adaptation.</title>
        <authorList>
            <person name="Hori K."/>
            <person name="Maruyama F."/>
            <person name="Fujisawa T."/>
            <person name="Togashi T."/>
            <person name="Yamamoto N."/>
            <person name="Seo M."/>
            <person name="Sato S."/>
            <person name="Yamada T."/>
            <person name="Mori H."/>
            <person name="Tajima N."/>
            <person name="Moriyama T."/>
            <person name="Ikeuchi M."/>
            <person name="Watanabe M."/>
            <person name="Wada H."/>
            <person name="Kobayashi K."/>
            <person name="Saito M."/>
            <person name="Masuda T."/>
            <person name="Sasaki-Sekimoto Y."/>
            <person name="Mashiguchi K."/>
            <person name="Awai K."/>
            <person name="Shimojima M."/>
            <person name="Masuda S."/>
            <person name="Iwai M."/>
            <person name="Nobusawa T."/>
            <person name="Narise T."/>
            <person name="Kondo S."/>
            <person name="Saito H."/>
            <person name="Sato R."/>
            <person name="Murakawa M."/>
            <person name="Ihara Y."/>
            <person name="Oshima-Yamada Y."/>
            <person name="Ohtaka K."/>
            <person name="Satoh M."/>
            <person name="Sonobe K."/>
            <person name="Ishii M."/>
            <person name="Ohtani R."/>
            <person name="Kanamori-Sato M."/>
            <person name="Honoki R."/>
            <person name="Miyazaki D."/>
            <person name="Mochizuki H."/>
            <person name="Umetsu J."/>
            <person name="Higashi K."/>
            <person name="Shibata D."/>
            <person name="Kamiya Y."/>
            <person name="Sato N."/>
            <person name="Nakamura Y."/>
            <person name="Tabata S."/>
            <person name="Ida S."/>
            <person name="Kurokawa K."/>
            <person name="Ohta H."/>
        </authorList>
    </citation>
    <scope>NUCLEOTIDE SEQUENCE [LARGE SCALE GENOMIC DNA]</scope>
    <source>
        <strain evidence="13 14">NIES-2285</strain>
    </source>
</reference>
<dbReference type="InterPro" id="IPR029044">
    <property type="entry name" value="Nucleotide-diphossugar_trans"/>
</dbReference>
<keyword evidence="12" id="KW-0961">Cell wall biogenesis/degradation</keyword>
<evidence type="ECO:0000256" key="9">
    <source>
        <dbReference type="PIRSR" id="PIRSR605027-1"/>
    </source>
</evidence>
<feature type="site" description="Interaction with galactose moiety of substrate glycoprotein" evidence="11">
    <location>
        <position position="228"/>
    </location>
</feature>
<keyword evidence="12" id="KW-0333">Golgi apparatus</keyword>
<dbReference type="CDD" id="cd00218">
    <property type="entry name" value="GlcAT-I"/>
    <property type="match status" value="1"/>
</dbReference>
<keyword evidence="4" id="KW-0812">Transmembrane</keyword>
<dbReference type="GO" id="GO:0010417">
    <property type="term" value="P:glucuronoxylan biosynthetic process"/>
    <property type="evidence" value="ECO:0000318"/>
    <property type="project" value="GO_Central"/>
</dbReference>
<evidence type="ECO:0000256" key="4">
    <source>
        <dbReference type="ARBA" id="ARBA00022692"/>
    </source>
</evidence>
<feature type="binding site" evidence="10">
    <location>
        <position position="193"/>
    </location>
    <ligand>
        <name>Mn(2+)</name>
        <dbReference type="ChEBI" id="CHEBI:29035"/>
    </ligand>
</feature>
<evidence type="ECO:0000256" key="10">
    <source>
        <dbReference type="PIRSR" id="PIRSR605027-3"/>
    </source>
</evidence>
<dbReference type="PANTHER" id="PTHR10896">
    <property type="entry name" value="GALACTOSYLGALACTOSYLXYLOSYLPROTEIN 3-BETA-GLUCURONOSYLTRANSFERASE BETA-1,3-GLUCURONYLTRANSFERASE"/>
    <property type="match status" value="1"/>
</dbReference>
<evidence type="ECO:0000256" key="6">
    <source>
        <dbReference type="ARBA" id="ARBA00022989"/>
    </source>
</evidence>
<dbReference type="GO" id="GO:0015018">
    <property type="term" value="F:galactosylgalactosylxylosylprotein 3-beta-glucuronosyltransferase activity"/>
    <property type="evidence" value="ECO:0007669"/>
    <property type="project" value="InterPro"/>
</dbReference>
<keyword evidence="7" id="KW-0472">Membrane</keyword>
<dbReference type="EC" id="2.4.-.-" evidence="12"/>
<evidence type="ECO:0000313" key="14">
    <source>
        <dbReference type="Proteomes" id="UP000054558"/>
    </source>
</evidence>
<evidence type="ECO:0000256" key="7">
    <source>
        <dbReference type="ARBA" id="ARBA00023136"/>
    </source>
</evidence>
<keyword evidence="3 12" id="KW-0808">Transferase</keyword>
<keyword evidence="8" id="KW-0325">Glycoprotein</keyword>
<protein>
    <recommendedName>
        <fullName evidence="12">Glycosyltransferases</fullName>
        <ecNumber evidence="12">2.4.-.-</ecNumber>
    </recommendedName>
</protein>
<gene>
    <name evidence="13" type="ORF">KFL_005790060</name>
</gene>
<dbReference type="GO" id="GO:0071555">
    <property type="term" value="P:cell wall organization"/>
    <property type="evidence" value="ECO:0007669"/>
    <property type="project" value="UniProtKB-KW"/>
</dbReference>